<feature type="transmembrane region" description="Helical" evidence="6">
    <location>
        <begin position="24"/>
        <end position="42"/>
    </location>
</feature>
<comment type="subcellular location">
    <subcellularLocation>
        <location evidence="1">Cell membrane</location>
        <topology evidence="1">Multi-pass membrane protein</topology>
    </subcellularLocation>
</comment>
<organism evidence="7 8">
    <name type="scientific">Oleiphilus messinensis</name>
    <dbReference type="NCBI Taxonomy" id="141451"/>
    <lineage>
        <taxon>Bacteria</taxon>
        <taxon>Pseudomonadati</taxon>
        <taxon>Pseudomonadota</taxon>
        <taxon>Gammaproteobacteria</taxon>
        <taxon>Oceanospirillales</taxon>
        <taxon>Oleiphilaceae</taxon>
        <taxon>Oleiphilus</taxon>
    </lineage>
</organism>
<evidence type="ECO:0000256" key="2">
    <source>
        <dbReference type="ARBA" id="ARBA00022475"/>
    </source>
</evidence>
<dbReference type="PANTHER" id="PTHR30250">
    <property type="entry name" value="PST FAMILY PREDICTED COLANIC ACID TRANSPORTER"/>
    <property type="match status" value="1"/>
</dbReference>
<keyword evidence="3 6" id="KW-0812">Transmembrane</keyword>
<evidence type="ECO:0000256" key="6">
    <source>
        <dbReference type="SAM" id="Phobius"/>
    </source>
</evidence>
<feature type="transmembrane region" description="Helical" evidence="6">
    <location>
        <begin position="176"/>
        <end position="194"/>
    </location>
</feature>
<dbReference type="AlphaFoldDB" id="A0A1Y0I958"/>
<feature type="transmembrane region" description="Helical" evidence="6">
    <location>
        <begin position="109"/>
        <end position="133"/>
    </location>
</feature>
<feature type="transmembrane region" description="Helical" evidence="6">
    <location>
        <begin position="239"/>
        <end position="257"/>
    </location>
</feature>
<dbReference type="GO" id="GO:0015297">
    <property type="term" value="F:antiporter activity"/>
    <property type="evidence" value="ECO:0007669"/>
    <property type="project" value="InterPro"/>
</dbReference>
<feature type="transmembrane region" description="Helical" evidence="6">
    <location>
        <begin position="62"/>
        <end position="84"/>
    </location>
</feature>
<feature type="transmembrane region" description="Helical" evidence="6">
    <location>
        <begin position="145"/>
        <end position="164"/>
    </location>
</feature>
<evidence type="ECO:0000256" key="3">
    <source>
        <dbReference type="ARBA" id="ARBA00022692"/>
    </source>
</evidence>
<accession>A0A1Y0I958</accession>
<dbReference type="GO" id="GO:0042910">
    <property type="term" value="F:xenobiotic transmembrane transporter activity"/>
    <property type="evidence" value="ECO:0007669"/>
    <property type="project" value="InterPro"/>
</dbReference>
<keyword evidence="8" id="KW-1185">Reference proteome</keyword>
<reference evidence="7 8" key="1">
    <citation type="submission" date="2017-05" db="EMBL/GenBank/DDBJ databases">
        <title>Genomic insights into alkan degradation activity of Oleiphilus messinensis.</title>
        <authorList>
            <person name="Kozyavkin S.A."/>
            <person name="Slesarev A.I."/>
            <person name="Golyshin P.N."/>
            <person name="Korzhenkov A."/>
            <person name="Golyshina O.N."/>
            <person name="Toshchakov S.V."/>
        </authorList>
    </citation>
    <scope>NUCLEOTIDE SEQUENCE [LARGE SCALE GENOMIC DNA]</scope>
    <source>
        <strain evidence="7 8">ME102</strain>
    </source>
</reference>
<protein>
    <submittedName>
        <fullName evidence="7">MATE family transporter</fullName>
    </submittedName>
</protein>
<evidence type="ECO:0000313" key="7">
    <source>
        <dbReference type="EMBL" id="ARU56015.1"/>
    </source>
</evidence>
<dbReference type="EMBL" id="CP021425">
    <property type="protein sequence ID" value="ARU56015.1"/>
    <property type="molecule type" value="Genomic_DNA"/>
</dbReference>
<feature type="transmembrane region" description="Helical" evidence="6">
    <location>
        <begin position="200"/>
        <end position="218"/>
    </location>
</feature>
<dbReference type="PANTHER" id="PTHR30250:SF11">
    <property type="entry name" value="O-ANTIGEN TRANSPORTER-RELATED"/>
    <property type="match status" value="1"/>
</dbReference>
<dbReference type="InterPro" id="IPR002528">
    <property type="entry name" value="MATE_fam"/>
</dbReference>
<gene>
    <name evidence="7" type="ORF">OLMES_1941</name>
</gene>
<keyword evidence="4 6" id="KW-1133">Transmembrane helix</keyword>
<dbReference type="KEGG" id="ome:OLMES_1941"/>
<evidence type="ECO:0000256" key="4">
    <source>
        <dbReference type="ARBA" id="ARBA00022989"/>
    </source>
</evidence>
<keyword evidence="2" id="KW-1003">Cell membrane</keyword>
<evidence type="ECO:0000256" key="1">
    <source>
        <dbReference type="ARBA" id="ARBA00004651"/>
    </source>
</evidence>
<name>A0A1Y0I958_9GAMM</name>
<evidence type="ECO:0000313" key="8">
    <source>
        <dbReference type="Proteomes" id="UP000196027"/>
    </source>
</evidence>
<proteinExistence type="predicted"/>
<feature type="transmembrane region" description="Helical" evidence="6">
    <location>
        <begin position="263"/>
        <end position="296"/>
    </location>
</feature>
<dbReference type="Pfam" id="PF01554">
    <property type="entry name" value="MatE"/>
    <property type="match status" value="1"/>
</dbReference>
<dbReference type="GO" id="GO:0005886">
    <property type="term" value="C:plasma membrane"/>
    <property type="evidence" value="ECO:0007669"/>
    <property type="project" value="UniProtKB-SubCell"/>
</dbReference>
<dbReference type="Proteomes" id="UP000196027">
    <property type="component" value="Chromosome"/>
</dbReference>
<evidence type="ECO:0000256" key="5">
    <source>
        <dbReference type="ARBA" id="ARBA00023136"/>
    </source>
</evidence>
<sequence>MCAVWWKLPKIASGRSFQFDEIKLISNFAAGVFLITLLALMLTQIDRLMLAGLTSLSDLGHYTIAVSVSAGVGRLILPIFNALYPRFSRLVSLRDGASMLILYRQGCQLASVILSVIASVLIVFSEQIILLWTGDAHLSNQVKDIVAIMVAGVAINGLLNIPYAYQLANGWTNLSVLANGLSLLFAVPFCFWAISNYGMLGAASLSVVLNLANVFITLPIMHSRLMPGKWGQWFFKDSLPAILVAFCSSIICLNIIPEITRDLIGFVSLVVTCIVVGILTGLSSSVVRLWVVSFFLNRKTLG</sequence>
<dbReference type="InterPro" id="IPR050833">
    <property type="entry name" value="Poly_Biosynth_Transport"/>
</dbReference>
<keyword evidence="5 6" id="KW-0472">Membrane</keyword>